<dbReference type="EMBL" id="JAGKTC010000001">
    <property type="protein sequence ID" value="MBP3983053.1"/>
    <property type="molecule type" value="Genomic_DNA"/>
</dbReference>
<comment type="caution">
    <text evidence="5">The sequence shown here is derived from an EMBL/GenBank/DDBJ whole genome shotgun (WGS) entry which is preliminary data.</text>
</comment>
<reference evidence="5" key="1">
    <citation type="journal article" date="2016" name="Int. J. Syst. Evol. Microbiol.">
        <title>Pseudoxanthomonas helianthi sp. nov., isolated from roots of Jerusalem artichoke (Helianthus tuberosus).</title>
        <authorList>
            <person name="Kittiwongwattana C."/>
            <person name="Thawai C."/>
        </authorList>
    </citation>
    <scope>NUCLEOTIDE SEQUENCE</scope>
    <source>
        <strain evidence="5">110414</strain>
    </source>
</reference>
<evidence type="ECO:0000313" key="6">
    <source>
        <dbReference type="Proteomes" id="UP000673447"/>
    </source>
</evidence>
<reference evidence="5" key="2">
    <citation type="submission" date="2021-03" db="EMBL/GenBank/DDBJ databases">
        <authorList>
            <person name="Cao W."/>
        </authorList>
    </citation>
    <scope>NUCLEOTIDE SEQUENCE</scope>
    <source>
        <strain evidence="5">110414</strain>
    </source>
</reference>
<dbReference type="Proteomes" id="UP000673447">
    <property type="component" value="Unassembled WGS sequence"/>
</dbReference>
<feature type="region of interest" description="Disordered" evidence="3">
    <location>
        <begin position="468"/>
        <end position="489"/>
    </location>
</feature>
<dbReference type="InterPro" id="IPR024607">
    <property type="entry name" value="Sulfatase_CS"/>
</dbReference>
<evidence type="ECO:0000256" key="2">
    <source>
        <dbReference type="ARBA" id="ARBA00022801"/>
    </source>
</evidence>
<sequence length="489" mass="55984">MGAGAATALFGGCAPAAVRNRTMRRPNIVFIMTDDHARSAMSLYGNRILQTPNLDRIGNEGLRFDQAFVTNSLCLPSRATFLTGQYSHVHGMRTNGEDSGFTAEPPLRNAQTWPILLGAQGYHTGMVGKWHINTLPQGYDYTAMIRGQGTYFDPPMWIDGQWRPQQGHTDDVIGDHALHFLRNAPRDRPFALLYQFKAPHRDWNPAPRFRKRFEDVEIPLPASFDEPLEARSQAVRGTMMRIADMPDFRRGAKPGGPQGEALARTNFQQFMRNYYRVLLGVDENVGRVLDYLQQAGLAEDTLVVYTTDNGFFLGEHGLFDKRLMYEPSIRIPLLLRWPGGIEQGRFDDAHFALNIDLAPTLLELGGAPVPATMQGDSWKPLVEGQPTEWRKDFLYEYYEYPGVHCVRPHRGVRNARWKLIEFWREPREYEMYDLANDPDERRNLATDPAHAATFAQLRQRLAELRRQYDDRDPDDYLPDQQVPQECHYG</sequence>
<gene>
    <name evidence="5" type="ORF">J5837_01340</name>
</gene>
<evidence type="ECO:0000256" key="1">
    <source>
        <dbReference type="ARBA" id="ARBA00008779"/>
    </source>
</evidence>
<keyword evidence="6" id="KW-1185">Reference proteome</keyword>
<accession>A0A940X2J6</accession>
<proteinExistence type="inferred from homology"/>
<dbReference type="RefSeq" id="WP_210534921.1">
    <property type="nucleotide sequence ID" value="NZ_JAGKTC010000001.1"/>
</dbReference>
<dbReference type="PROSITE" id="PS00149">
    <property type="entry name" value="SULFATASE_2"/>
    <property type="match status" value="1"/>
</dbReference>
<dbReference type="InterPro" id="IPR002591">
    <property type="entry name" value="Phosphodiest/P_Trfase"/>
</dbReference>
<dbReference type="CDD" id="cd16031">
    <property type="entry name" value="G6S_like"/>
    <property type="match status" value="1"/>
</dbReference>
<dbReference type="Pfam" id="PF01663">
    <property type="entry name" value="Phosphodiest"/>
    <property type="match status" value="1"/>
</dbReference>
<dbReference type="PANTHER" id="PTHR43108">
    <property type="entry name" value="N-ACETYLGLUCOSAMINE-6-SULFATASE FAMILY MEMBER"/>
    <property type="match status" value="1"/>
</dbReference>
<dbReference type="SUPFAM" id="SSF53649">
    <property type="entry name" value="Alkaline phosphatase-like"/>
    <property type="match status" value="1"/>
</dbReference>
<evidence type="ECO:0000259" key="4">
    <source>
        <dbReference type="Pfam" id="PF16347"/>
    </source>
</evidence>
<keyword evidence="2" id="KW-0378">Hydrolase</keyword>
<protein>
    <submittedName>
        <fullName evidence="5">Sulfatase</fullName>
    </submittedName>
</protein>
<comment type="similarity">
    <text evidence="1">Belongs to the sulfatase family.</text>
</comment>
<dbReference type="InterPro" id="IPR032506">
    <property type="entry name" value="SGSH_C"/>
</dbReference>
<dbReference type="AlphaFoldDB" id="A0A940X2J6"/>
<dbReference type="Pfam" id="PF16347">
    <property type="entry name" value="SGSH_C"/>
    <property type="match status" value="1"/>
</dbReference>
<name>A0A940X2J6_9GAMM</name>
<dbReference type="PANTHER" id="PTHR43108:SF6">
    <property type="entry name" value="N-SULPHOGLUCOSAMINE SULPHOHYDROLASE"/>
    <property type="match status" value="1"/>
</dbReference>
<organism evidence="5 6">
    <name type="scientific">Pseudoxanthomonas helianthi</name>
    <dbReference type="NCBI Taxonomy" id="1453541"/>
    <lineage>
        <taxon>Bacteria</taxon>
        <taxon>Pseudomonadati</taxon>
        <taxon>Pseudomonadota</taxon>
        <taxon>Gammaproteobacteria</taxon>
        <taxon>Lysobacterales</taxon>
        <taxon>Lysobacteraceae</taxon>
        <taxon>Pseudoxanthomonas</taxon>
    </lineage>
</organism>
<dbReference type="GO" id="GO:0016787">
    <property type="term" value="F:hydrolase activity"/>
    <property type="evidence" value="ECO:0007669"/>
    <property type="project" value="UniProtKB-KW"/>
</dbReference>
<feature type="domain" description="N-sulphoglucosamine sulphohydrolase C-terminal" evidence="4">
    <location>
        <begin position="314"/>
        <end position="467"/>
    </location>
</feature>
<evidence type="ECO:0000256" key="3">
    <source>
        <dbReference type="SAM" id="MobiDB-lite"/>
    </source>
</evidence>
<dbReference type="InterPro" id="IPR017850">
    <property type="entry name" value="Alkaline_phosphatase_core_sf"/>
</dbReference>
<evidence type="ECO:0000313" key="5">
    <source>
        <dbReference type="EMBL" id="MBP3983053.1"/>
    </source>
</evidence>
<dbReference type="Gene3D" id="3.40.720.10">
    <property type="entry name" value="Alkaline Phosphatase, subunit A"/>
    <property type="match status" value="1"/>
</dbReference>